<reference evidence="1 2" key="1">
    <citation type="submission" date="2020-08" db="EMBL/GenBank/DDBJ databases">
        <title>Stenotrophomonas tumulicola JCM 30961.</title>
        <authorList>
            <person name="Deng Y."/>
        </authorList>
    </citation>
    <scope>NUCLEOTIDE SEQUENCE [LARGE SCALE GENOMIC DNA]</scope>
    <source>
        <strain evidence="1 2">JCM 30961</strain>
    </source>
</reference>
<dbReference type="AlphaFoldDB" id="A0A7W3FKQ2"/>
<keyword evidence="2" id="KW-1185">Reference proteome</keyword>
<proteinExistence type="predicted"/>
<name>A0A7W3FKQ2_9GAMM</name>
<dbReference type="RefSeq" id="WP_182338443.1">
    <property type="nucleotide sequence ID" value="NZ_JACGXS010000002.1"/>
</dbReference>
<comment type="caution">
    <text evidence="1">The sequence shown here is derived from an EMBL/GenBank/DDBJ whole genome shotgun (WGS) entry which is preliminary data.</text>
</comment>
<protein>
    <submittedName>
        <fullName evidence="1">Uncharacterized protein</fullName>
    </submittedName>
</protein>
<dbReference type="Proteomes" id="UP000547058">
    <property type="component" value="Unassembled WGS sequence"/>
</dbReference>
<sequence length="316" mass="35136">MARILVVGADIEREQALLRRLRRVAALPEGRVRGCRDLDDCDLLVIRDTPALRNAAANLLRGRPRLHCWVEDQHGRLLGGESGEELDDHAIASALHGMQLPVAAAAHAATMLPELARGSHAITQVLRQRLPLRNCQLMLKRQAQPLLLLDLAQDQAQAQNADGELLMDTIVEEFDALSLHEVAGTPLQMVQERPRLPLRPLLWQWGLRSNQWHALDHRLRQGAAVRMSRWPDFRVLGRDHDGFRLCSLLLKRAHTVQQCAGLLDLPDVVVSSFVHAAYLSGHAQLEEVPAAIAYGGSTSPPGSLLARMWRSMRGRA</sequence>
<evidence type="ECO:0000313" key="2">
    <source>
        <dbReference type="Proteomes" id="UP000547058"/>
    </source>
</evidence>
<gene>
    <name evidence="1" type="ORF">H4O11_05700</name>
</gene>
<dbReference type="EMBL" id="JACGXS010000002">
    <property type="protein sequence ID" value="MBA8681299.1"/>
    <property type="molecule type" value="Genomic_DNA"/>
</dbReference>
<evidence type="ECO:0000313" key="1">
    <source>
        <dbReference type="EMBL" id="MBA8681299.1"/>
    </source>
</evidence>
<accession>A0A7W3FKQ2</accession>
<organism evidence="1 2">
    <name type="scientific">Stenotrophomonas tumulicola</name>
    <dbReference type="NCBI Taxonomy" id="1685415"/>
    <lineage>
        <taxon>Bacteria</taxon>
        <taxon>Pseudomonadati</taxon>
        <taxon>Pseudomonadota</taxon>
        <taxon>Gammaproteobacteria</taxon>
        <taxon>Lysobacterales</taxon>
        <taxon>Lysobacteraceae</taxon>
        <taxon>Stenotrophomonas</taxon>
    </lineage>
</organism>